<dbReference type="HOGENOM" id="CLU_1659685_0_0_7"/>
<gene>
    <name evidence="2" type="ordered locus">MYSTI_05875</name>
</gene>
<sequence>MFGFLFGSACLAGLVYTVKGGRRWHHHPRGGGSPWGWRMKLRWLFERLETSPGQEKVIIKATEELTESLSGLRDELTPTRTTLAQAMRGEHFDGAAVRERFAQHDVKMEEIRRTVLGALSQVHEALDPRQRRELADIIERGWGGGHHGWHRRGCGRRHEWRGEHPRGDDPRMM</sequence>
<evidence type="ECO:0008006" key="4">
    <source>
        <dbReference type="Google" id="ProtNLM"/>
    </source>
</evidence>
<dbReference type="STRING" id="1278073.MYSTI_05875"/>
<organism evidence="2 3">
    <name type="scientific">Myxococcus stipitatus (strain DSM 14675 / JCM 12634 / Mx s8)</name>
    <dbReference type="NCBI Taxonomy" id="1278073"/>
    <lineage>
        <taxon>Bacteria</taxon>
        <taxon>Pseudomonadati</taxon>
        <taxon>Myxococcota</taxon>
        <taxon>Myxococcia</taxon>
        <taxon>Myxococcales</taxon>
        <taxon>Cystobacterineae</taxon>
        <taxon>Myxococcaceae</taxon>
        <taxon>Myxococcus</taxon>
    </lineage>
</organism>
<dbReference type="eggNOG" id="COG5612">
    <property type="taxonomic scope" value="Bacteria"/>
</dbReference>
<evidence type="ECO:0000313" key="2">
    <source>
        <dbReference type="EMBL" id="AGC47151.1"/>
    </source>
</evidence>
<name>L7UE08_MYXSD</name>
<feature type="region of interest" description="Disordered" evidence="1">
    <location>
        <begin position="148"/>
        <end position="173"/>
    </location>
</feature>
<dbReference type="OrthoDB" id="5512011at2"/>
<evidence type="ECO:0000313" key="3">
    <source>
        <dbReference type="Proteomes" id="UP000011131"/>
    </source>
</evidence>
<dbReference type="EMBL" id="CP004025">
    <property type="protein sequence ID" value="AGC47151.1"/>
    <property type="molecule type" value="Genomic_DNA"/>
</dbReference>
<proteinExistence type="predicted"/>
<dbReference type="PATRIC" id="fig|1278073.3.peg.5955"/>
<protein>
    <recommendedName>
        <fullName evidence="4">Periplasmic heavy metal sensor</fullName>
    </recommendedName>
</protein>
<feature type="compositionally biased region" description="Basic and acidic residues" evidence="1">
    <location>
        <begin position="156"/>
        <end position="173"/>
    </location>
</feature>
<accession>L7UE08</accession>
<dbReference type="AlphaFoldDB" id="L7UE08"/>
<evidence type="ECO:0000256" key="1">
    <source>
        <dbReference type="SAM" id="MobiDB-lite"/>
    </source>
</evidence>
<dbReference type="Gene3D" id="1.20.120.1490">
    <property type="match status" value="1"/>
</dbReference>
<dbReference type="RefSeq" id="WP_015351406.1">
    <property type="nucleotide sequence ID" value="NC_020126.1"/>
</dbReference>
<keyword evidence="3" id="KW-1185">Reference proteome</keyword>
<reference evidence="2 3" key="1">
    <citation type="journal article" date="2013" name="Genome Announc.">
        <title>Complete genome sequence of Myxococcus stipitatus strain DSM 14675, a fruiting myxobacterium.</title>
        <authorList>
            <person name="Huntley S."/>
            <person name="Kneip S."/>
            <person name="Treuner-Lange A."/>
            <person name="Sogaard-Andersen L."/>
        </authorList>
    </citation>
    <scope>NUCLEOTIDE SEQUENCE [LARGE SCALE GENOMIC DNA]</scope>
    <source>
        <strain evidence="3">DSM 14675 / JCM 12634 / Mx s8</strain>
    </source>
</reference>
<dbReference type="Proteomes" id="UP000011131">
    <property type="component" value="Chromosome"/>
</dbReference>
<dbReference type="InterPro" id="IPR025961">
    <property type="entry name" value="Metal_resist"/>
</dbReference>
<dbReference type="Pfam" id="PF13801">
    <property type="entry name" value="Metal_resist"/>
    <property type="match status" value="1"/>
</dbReference>
<dbReference type="KEGG" id="msd:MYSTI_05875"/>